<proteinExistence type="predicted"/>
<feature type="region of interest" description="Disordered" evidence="1">
    <location>
        <begin position="74"/>
        <end position="105"/>
    </location>
</feature>
<name>A0A545TZ72_9GAMM</name>
<evidence type="ECO:0000313" key="3">
    <source>
        <dbReference type="Proteomes" id="UP000319732"/>
    </source>
</evidence>
<organism evidence="2 3">
    <name type="scientific">Exilibacterium tricleocarpae</name>
    <dbReference type="NCBI Taxonomy" id="2591008"/>
    <lineage>
        <taxon>Bacteria</taxon>
        <taxon>Pseudomonadati</taxon>
        <taxon>Pseudomonadota</taxon>
        <taxon>Gammaproteobacteria</taxon>
        <taxon>Cellvibrionales</taxon>
        <taxon>Cellvibrionaceae</taxon>
        <taxon>Exilibacterium</taxon>
    </lineage>
</organism>
<evidence type="ECO:0000313" key="2">
    <source>
        <dbReference type="EMBL" id="TQV82487.1"/>
    </source>
</evidence>
<feature type="compositionally biased region" description="Basic and acidic residues" evidence="1">
    <location>
        <begin position="334"/>
        <end position="345"/>
    </location>
</feature>
<gene>
    <name evidence="2" type="ORF">FKG94_07030</name>
</gene>
<feature type="compositionally biased region" description="Basic and acidic residues" evidence="1">
    <location>
        <begin position="79"/>
        <end position="93"/>
    </location>
</feature>
<feature type="region of interest" description="Disordered" evidence="1">
    <location>
        <begin position="314"/>
        <end position="345"/>
    </location>
</feature>
<dbReference type="EMBL" id="VHSG01000007">
    <property type="protein sequence ID" value="TQV82487.1"/>
    <property type="molecule type" value="Genomic_DNA"/>
</dbReference>
<sequence length="345" mass="37158">MSSGFLTNLIGRHQAGGDALSGDVAATVQPRPQGRFEAERSGLTTDCADTIESQGAAGESVVDSAAGAAVRLGPFVQDEVSREHGTETDRNPPRQDSVGPDDHSRLEDINKRISAISAALGQSDASREVRPVAIDDQVSRQPPDLSSHIEHESSDQHFLKENGLHARIEEILQSLSNHRVPERGNSGEDRQAPADISREREISPLQQTSAQPAAGLSAPGDVVNPRTDLVSLNKAPEPAPDRRASNPDFPKQRADNHDSGSGVFQEKGMLDTPDWVTRLREDLGRQVRDLNPPAASEPVVNVTIGRVDVRAVQTETGKATASKRKPTGVMSLDDYLKHREQGDKA</sequence>
<comment type="caution">
    <text evidence="2">The sequence shown here is derived from an EMBL/GenBank/DDBJ whole genome shotgun (WGS) entry which is preliminary data.</text>
</comment>
<reference evidence="2 3" key="1">
    <citation type="submission" date="2019-06" db="EMBL/GenBank/DDBJ databases">
        <title>Whole genome sequence for Cellvibrionaceae sp. R142.</title>
        <authorList>
            <person name="Wang G."/>
        </authorList>
    </citation>
    <scope>NUCLEOTIDE SEQUENCE [LARGE SCALE GENOMIC DNA]</scope>
    <source>
        <strain evidence="2 3">R142</strain>
    </source>
</reference>
<feature type="region of interest" description="Disordered" evidence="1">
    <location>
        <begin position="137"/>
        <end position="156"/>
    </location>
</feature>
<evidence type="ECO:0000256" key="1">
    <source>
        <dbReference type="SAM" id="MobiDB-lite"/>
    </source>
</evidence>
<feature type="compositionally biased region" description="Basic and acidic residues" evidence="1">
    <location>
        <begin position="239"/>
        <end position="258"/>
    </location>
</feature>
<feature type="compositionally biased region" description="Basic and acidic residues" evidence="1">
    <location>
        <begin position="147"/>
        <end position="156"/>
    </location>
</feature>
<accession>A0A545TZ72</accession>
<dbReference type="OrthoDB" id="7069152at2"/>
<protein>
    <submittedName>
        <fullName evidence="2">Uncharacterized protein</fullName>
    </submittedName>
</protein>
<dbReference type="Proteomes" id="UP000319732">
    <property type="component" value="Unassembled WGS sequence"/>
</dbReference>
<feature type="region of interest" description="Disordered" evidence="1">
    <location>
        <begin position="175"/>
        <end position="269"/>
    </location>
</feature>
<dbReference type="AlphaFoldDB" id="A0A545TZ72"/>
<feature type="compositionally biased region" description="Basic and acidic residues" evidence="1">
    <location>
        <begin position="179"/>
        <end position="202"/>
    </location>
</feature>
<keyword evidence="3" id="KW-1185">Reference proteome</keyword>
<dbReference type="RefSeq" id="WP_142903503.1">
    <property type="nucleotide sequence ID" value="NZ_ML660090.1"/>
</dbReference>